<dbReference type="Pfam" id="PF10775">
    <property type="entry name" value="ATP_sub_h"/>
    <property type="match status" value="1"/>
</dbReference>
<evidence type="ECO:0000313" key="3">
    <source>
        <dbReference type="Proteomes" id="UP000193986"/>
    </source>
</evidence>
<dbReference type="Proteomes" id="UP000193986">
    <property type="component" value="Unassembled WGS sequence"/>
</dbReference>
<dbReference type="EMBL" id="MCFC01000127">
    <property type="protein sequence ID" value="ORY20711.1"/>
    <property type="molecule type" value="Genomic_DNA"/>
</dbReference>
<organism evidence="2 3">
    <name type="scientific">Naematelia encephala</name>
    <dbReference type="NCBI Taxonomy" id="71784"/>
    <lineage>
        <taxon>Eukaryota</taxon>
        <taxon>Fungi</taxon>
        <taxon>Dikarya</taxon>
        <taxon>Basidiomycota</taxon>
        <taxon>Agaricomycotina</taxon>
        <taxon>Tremellomycetes</taxon>
        <taxon>Tremellales</taxon>
        <taxon>Naemateliaceae</taxon>
        <taxon>Naematelia</taxon>
    </lineage>
</organism>
<keyword evidence="3" id="KW-1185">Reference proteome</keyword>
<feature type="region of interest" description="Disordered" evidence="1">
    <location>
        <begin position="46"/>
        <end position="106"/>
    </location>
</feature>
<comment type="caution">
    <text evidence="2">The sequence shown here is derived from an EMBL/GenBank/DDBJ whole genome shotgun (WGS) entry which is preliminary data.</text>
</comment>
<dbReference type="InParanoid" id="A0A1Y2ADW5"/>
<evidence type="ECO:0000313" key="2">
    <source>
        <dbReference type="EMBL" id="ORY20711.1"/>
    </source>
</evidence>
<name>A0A1Y2ADW5_9TREE</name>
<dbReference type="GO" id="GO:0046933">
    <property type="term" value="F:proton-transporting ATP synthase activity, rotational mechanism"/>
    <property type="evidence" value="ECO:0007669"/>
    <property type="project" value="TreeGrafter"/>
</dbReference>
<dbReference type="STRING" id="71784.A0A1Y2ADW5"/>
<accession>A0A1Y2ADW5</accession>
<gene>
    <name evidence="2" type="ORF">BCR39DRAFT_554912</name>
</gene>
<proteinExistence type="predicted"/>
<evidence type="ECO:0000256" key="1">
    <source>
        <dbReference type="SAM" id="MobiDB-lite"/>
    </source>
</evidence>
<sequence length="123" mass="13145">MASIIRLGARRAAPSLSRSFSVSAASRKDIIQDLYIGQLKSYKPAPQAKDAHTGLVRNYTAPKPPKPPALPTDLAGELSKFDAEEPVIGSTTTSTAAPTEGGESAEEFLTFLEQDLPKDEAHH</sequence>
<dbReference type="PANTHER" id="PTHR28207:SF1">
    <property type="entry name" value="ATP SYNTHASE SUBUNIT H, MITOCHONDRIAL"/>
    <property type="match status" value="1"/>
</dbReference>
<dbReference type="AlphaFoldDB" id="A0A1Y2ADW5"/>
<dbReference type="PANTHER" id="PTHR28207">
    <property type="entry name" value="ATP SYNTHASE SUBUNIT H, MITOCHONDRIAL"/>
    <property type="match status" value="1"/>
</dbReference>
<dbReference type="OrthoDB" id="274752at2759"/>
<protein>
    <submittedName>
        <fullName evidence="2">ATP synthase complex subunit H-domain-containing protein</fullName>
    </submittedName>
</protein>
<reference evidence="2 3" key="1">
    <citation type="submission" date="2016-07" db="EMBL/GenBank/DDBJ databases">
        <title>Pervasive Adenine N6-methylation of Active Genes in Fungi.</title>
        <authorList>
            <consortium name="DOE Joint Genome Institute"/>
            <person name="Mondo S.J."/>
            <person name="Dannebaum R.O."/>
            <person name="Kuo R.C."/>
            <person name="Labutti K."/>
            <person name="Haridas S."/>
            <person name="Kuo A."/>
            <person name="Salamov A."/>
            <person name="Ahrendt S.R."/>
            <person name="Lipzen A."/>
            <person name="Sullivan W."/>
            <person name="Andreopoulos W.B."/>
            <person name="Clum A."/>
            <person name="Lindquist E."/>
            <person name="Daum C."/>
            <person name="Ramamoorthy G.K."/>
            <person name="Gryganskyi A."/>
            <person name="Culley D."/>
            <person name="Magnuson J.K."/>
            <person name="James T.Y."/>
            <person name="O'Malley M.A."/>
            <person name="Stajich J.E."/>
            <person name="Spatafora J.W."/>
            <person name="Visel A."/>
            <person name="Grigoriev I.V."/>
        </authorList>
    </citation>
    <scope>NUCLEOTIDE SEQUENCE [LARGE SCALE GENOMIC DNA]</scope>
    <source>
        <strain evidence="2 3">68-887.2</strain>
    </source>
</reference>
<dbReference type="FunCoup" id="A0A1Y2ADW5">
    <property type="interactions" value="43"/>
</dbReference>
<dbReference type="InterPro" id="IPR019711">
    <property type="entry name" value="ATP_synth_F0_suH"/>
</dbReference>